<organism evidence="2 3">
    <name type="scientific">Streptomyces lutosisoli</name>
    <dbReference type="NCBI Taxonomy" id="2665721"/>
    <lineage>
        <taxon>Bacteria</taxon>
        <taxon>Bacillati</taxon>
        <taxon>Actinomycetota</taxon>
        <taxon>Actinomycetes</taxon>
        <taxon>Kitasatosporales</taxon>
        <taxon>Streptomycetaceae</taxon>
        <taxon>Streptomyces</taxon>
    </lineage>
</organism>
<evidence type="ECO:0000313" key="2">
    <source>
        <dbReference type="EMBL" id="MFD0282519.1"/>
    </source>
</evidence>
<feature type="compositionally biased region" description="Gly residues" evidence="1">
    <location>
        <begin position="282"/>
        <end position="291"/>
    </location>
</feature>
<reference evidence="3" key="1">
    <citation type="journal article" date="2019" name="Int. J. Syst. Evol. Microbiol.">
        <title>The Global Catalogue of Microorganisms (GCM) 10K type strain sequencing project: providing services to taxonomists for standard genome sequencing and annotation.</title>
        <authorList>
            <consortium name="The Broad Institute Genomics Platform"/>
            <consortium name="The Broad Institute Genome Sequencing Center for Infectious Disease"/>
            <person name="Wu L."/>
            <person name="Ma J."/>
        </authorList>
    </citation>
    <scope>NUCLEOTIDE SEQUENCE [LARGE SCALE GENOMIC DNA]</scope>
    <source>
        <strain evidence="3">CGMCC 4.7198</strain>
    </source>
</reference>
<evidence type="ECO:0000256" key="1">
    <source>
        <dbReference type="SAM" id="MobiDB-lite"/>
    </source>
</evidence>
<accession>A0ABW2VF77</accession>
<dbReference type="Proteomes" id="UP001596957">
    <property type="component" value="Unassembled WGS sequence"/>
</dbReference>
<keyword evidence="3" id="KW-1185">Reference proteome</keyword>
<comment type="caution">
    <text evidence="2">The sequence shown here is derived from an EMBL/GenBank/DDBJ whole genome shotgun (WGS) entry which is preliminary data.</text>
</comment>
<sequence>MDASVVAIVVLATWWAVVLLRHSKKPSGSPVSGPHGLVYWVKFEAFAFYNRRVAQIIIDARRWEHIDSFLESAGVQFDEPSSRDLAAELLFNGEGLSGVASSHQSIPLIDEILTQRLVRAYSAIEAQEFGLALTHVRSSGALDEADAPELANALFHFKPYLGIEHRYEIRYIIRWWRDVQAGRKLSWHERRDIKYVIRSFRPVGLYYSDQPLSDELEYAGGVRVEERGDPSVDLALEGDLLDVGADQGTPAAAADLVEGLDYLYHRLGPPPQSSALQPTGTSTGGGGYGGK</sequence>
<gene>
    <name evidence="2" type="ORF">ACFQZP_12620</name>
</gene>
<protein>
    <submittedName>
        <fullName evidence="2">Uncharacterized protein</fullName>
    </submittedName>
</protein>
<dbReference type="RefSeq" id="WP_381260668.1">
    <property type="nucleotide sequence ID" value="NZ_JBHTBI010000044.1"/>
</dbReference>
<proteinExistence type="predicted"/>
<dbReference type="EMBL" id="JBHTEC010000001">
    <property type="protein sequence ID" value="MFD0282519.1"/>
    <property type="molecule type" value="Genomic_DNA"/>
</dbReference>
<evidence type="ECO:0000313" key="3">
    <source>
        <dbReference type="Proteomes" id="UP001596957"/>
    </source>
</evidence>
<name>A0ABW2VF77_9ACTN</name>
<feature type="region of interest" description="Disordered" evidence="1">
    <location>
        <begin position="268"/>
        <end position="291"/>
    </location>
</feature>